<dbReference type="PANTHER" id="PTHR43280">
    <property type="entry name" value="ARAC-FAMILY TRANSCRIPTIONAL REGULATOR"/>
    <property type="match status" value="1"/>
</dbReference>
<reference evidence="6 7" key="1">
    <citation type="journal article" date="2012" name="J. Bacteriol.">
        <title>Genome Sequence of the Halotolerant Bacterium Imtechella halotolerans K1T.</title>
        <authorList>
            <person name="Kumar S."/>
            <person name="Vikram S."/>
            <person name="Subramanian S."/>
            <person name="Raghava G.P."/>
            <person name="Pinnaka A.K."/>
        </authorList>
    </citation>
    <scope>NUCLEOTIDE SEQUENCE [LARGE SCALE GENOMIC DNA]</scope>
    <source>
        <strain evidence="6 7">K1</strain>
    </source>
</reference>
<evidence type="ECO:0000259" key="5">
    <source>
        <dbReference type="PROSITE" id="PS01124"/>
    </source>
</evidence>
<name>I0W907_9FLAO</name>
<dbReference type="GO" id="GO:0043565">
    <property type="term" value="F:sequence-specific DNA binding"/>
    <property type="evidence" value="ECO:0007669"/>
    <property type="project" value="InterPro"/>
</dbReference>
<keyword evidence="2" id="KW-0238">DNA-binding</keyword>
<dbReference type="AlphaFoldDB" id="I0W907"/>
<comment type="caution">
    <text evidence="6">The sequence shown here is derived from an EMBL/GenBank/DDBJ whole genome shotgun (WGS) entry which is preliminary data.</text>
</comment>
<feature type="domain" description="HTH araC/xylS-type" evidence="5">
    <location>
        <begin position="404"/>
        <end position="512"/>
    </location>
</feature>
<dbReference type="Gene3D" id="1.10.10.60">
    <property type="entry name" value="Homeodomain-like"/>
    <property type="match status" value="2"/>
</dbReference>
<dbReference type="SMART" id="SM00342">
    <property type="entry name" value="HTH_ARAC"/>
    <property type="match status" value="1"/>
</dbReference>
<feature type="transmembrane region" description="Helical" evidence="4">
    <location>
        <begin position="336"/>
        <end position="357"/>
    </location>
</feature>
<dbReference type="Pfam" id="PF13181">
    <property type="entry name" value="TPR_8"/>
    <property type="match status" value="1"/>
</dbReference>
<dbReference type="Proteomes" id="UP000005938">
    <property type="component" value="Unassembled WGS sequence"/>
</dbReference>
<keyword evidence="4" id="KW-1133">Transmembrane helix</keyword>
<dbReference type="InterPro" id="IPR011990">
    <property type="entry name" value="TPR-like_helical_dom_sf"/>
</dbReference>
<dbReference type="PATRIC" id="fig|946077.3.peg.2223"/>
<dbReference type="InterPro" id="IPR009057">
    <property type="entry name" value="Homeodomain-like_sf"/>
</dbReference>
<keyword evidence="3" id="KW-0804">Transcription</keyword>
<dbReference type="STRING" id="946077.W5A_11029"/>
<proteinExistence type="predicted"/>
<dbReference type="SUPFAM" id="SSF46689">
    <property type="entry name" value="Homeodomain-like"/>
    <property type="match status" value="1"/>
</dbReference>
<dbReference type="EMBL" id="AJJU01000029">
    <property type="protein sequence ID" value="EID72873.1"/>
    <property type="molecule type" value="Genomic_DNA"/>
</dbReference>
<dbReference type="eggNOG" id="COG2207">
    <property type="taxonomic scope" value="Bacteria"/>
</dbReference>
<dbReference type="PROSITE" id="PS01124">
    <property type="entry name" value="HTH_ARAC_FAMILY_2"/>
    <property type="match status" value="1"/>
</dbReference>
<dbReference type="InterPro" id="IPR019734">
    <property type="entry name" value="TPR_rpt"/>
</dbReference>
<evidence type="ECO:0000256" key="1">
    <source>
        <dbReference type="ARBA" id="ARBA00023015"/>
    </source>
</evidence>
<evidence type="ECO:0000256" key="4">
    <source>
        <dbReference type="SAM" id="Phobius"/>
    </source>
</evidence>
<organism evidence="6 7">
    <name type="scientific">Imtechella halotolerans K1</name>
    <dbReference type="NCBI Taxonomy" id="946077"/>
    <lineage>
        <taxon>Bacteria</taxon>
        <taxon>Pseudomonadati</taxon>
        <taxon>Bacteroidota</taxon>
        <taxon>Flavobacteriia</taxon>
        <taxon>Flavobacteriales</taxon>
        <taxon>Flavobacteriaceae</taxon>
        <taxon>Imtechella</taxon>
    </lineage>
</organism>
<dbReference type="InterPro" id="IPR018060">
    <property type="entry name" value="HTH_AraC"/>
</dbReference>
<dbReference type="SUPFAM" id="SSF48452">
    <property type="entry name" value="TPR-like"/>
    <property type="match status" value="2"/>
</dbReference>
<accession>I0W907</accession>
<keyword evidence="4" id="KW-0812">Transmembrane</keyword>
<dbReference type="OrthoDB" id="5295174at2"/>
<evidence type="ECO:0000313" key="6">
    <source>
        <dbReference type="EMBL" id="EID72873.1"/>
    </source>
</evidence>
<evidence type="ECO:0000256" key="2">
    <source>
        <dbReference type="ARBA" id="ARBA00023125"/>
    </source>
</evidence>
<evidence type="ECO:0000313" key="7">
    <source>
        <dbReference type="Proteomes" id="UP000005938"/>
    </source>
</evidence>
<sequence>MYISKLFIVLYPFFIFFFLAQEVGIRQKKEFDSIFYDVAVRISALDMTRAEKVADSLYRGSKTEIQKVKSLMLLADLLEKQGRRNEAIEYALKAEELASANLNYQWMARVYGFLATQYRIVGLADHGKTYLQKSVAISDKFTDESSYDSYMGIIFQEKAYYAIGEKKYGESIELLKHANIFFESQKDASYRDLSLGINSEMLGRSFLFLRQYDSAKYYYDESLNLLAKSGVLNSQWEGIVYHGKGLISLESKEYDVANLYLIKSLKIAESTQYAALLELVYRDLSRYYGEIRDVENYAIYHKKYVAAKDDNLKAVKSVANSEFNRFVEKQRGGFSFVYIIISGIAILFVGSVLYLLIVKRNPSKVKQIKGQKVVVKDLVVSENESLKQSTNESMDRFMPEETEKTIIDMLQEFENSNEFTDAGLTLTELSAKFKINPKYLSWVINKHKKKDFNNYINQLRISYIIEKMKNDPAYLHYKISYLSSECGFSSHSKFAAIFKKETGFTPSSFIKKLPK</sequence>
<keyword evidence="7" id="KW-1185">Reference proteome</keyword>
<dbReference type="Gene3D" id="1.25.40.10">
    <property type="entry name" value="Tetratricopeptide repeat domain"/>
    <property type="match status" value="2"/>
</dbReference>
<gene>
    <name evidence="6" type="ORF">W5A_11029</name>
</gene>
<dbReference type="Pfam" id="PF12833">
    <property type="entry name" value="HTH_18"/>
    <property type="match status" value="1"/>
</dbReference>
<dbReference type="PANTHER" id="PTHR43280:SF34">
    <property type="entry name" value="ARAC-FAMILY TRANSCRIPTIONAL REGULATOR"/>
    <property type="match status" value="1"/>
</dbReference>
<evidence type="ECO:0000256" key="3">
    <source>
        <dbReference type="ARBA" id="ARBA00023163"/>
    </source>
</evidence>
<dbReference type="RefSeq" id="WP_008240586.1">
    <property type="nucleotide sequence ID" value="NZ_AJJU01000029.1"/>
</dbReference>
<keyword evidence="1" id="KW-0805">Transcription regulation</keyword>
<keyword evidence="4" id="KW-0472">Membrane</keyword>
<dbReference type="GO" id="GO:0003700">
    <property type="term" value="F:DNA-binding transcription factor activity"/>
    <property type="evidence" value="ECO:0007669"/>
    <property type="project" value="InterPro"/>
</dbReference>
<protein>
    <submittedName>
        <fullName evidence="6">AraC family transcriptional regulator</fullName>
    </submittedName>
</protein>